<proteinExistence type="predicted"/>
<accession>A0A1H9KUR7</accession>
<dbReference type="STRING" id="478744.SAMN05444359_1221"/>
<dbReference type="Proteomes" id="UP000199021">
    <property type="component" value="Unassembled WGS sequence"/>
</dbReference>
<dbReference type="InParanoid" id="A0A1H9KUR7"/>
<dbReference type="AlphaFoldDB" id="A0A1H9KUR7"/>
<dbReference type="EMBL" id="FOFB01000022">
    <property type="protein sequence ID" value="SER02961.1"/>
    <property type="molecule type" value="Genomic_DNA"/>
</dbReference>
<name>A0A1H9KUR7_9BACT</name>
<gene>
    <name evidence="1" type="ORF">SAMN05444359_1221</name>
</gene>
<protein>
    <recommendedName>
        <fullName evidence="3">Membrane or secreted protein</fullName>
    </recommendedName>
</protein>
<organism evidence="1 2">
    <name type="scientific">Neolewinella agarilytica</name>
    <dbReference type="NCBI Taxonomy" id="478744"/>
    <lineage>
        <taxon>Bacteria</taxon>
        <taxon>Pseudomonadati</taxon>
        <taxon>Bacteroidota</taxon>
        <taxon>Saprospiria</taxon>
        <taxon>Saprospirales</taxon>
        <taxon>Lewinellaceae</taxon>
        <taxon>Neolewinella</taxon>
    </lineage>
</organism>
<dbReference type="Gene3D" id="2.40.128.490">
    <property type="entry name" value="Uncharacterised protein PF14869, DUF4488"/>
    <property type="match status" value="1"/>
</dbReference>
<evidence type="ECO:0000313" key="2">
    <source>
        <dbReference type="Proteomes" id="UP000199021"/>
    </source>
</evidence>
<evidence type="ECO:0008006" key="3">
    <source>
        <dbReference type="Google" id="ProtNLM"/>
    </source>
</evidence>
<sequence length="276" mass="30985">MILRSVAVGIFAEADFFAFQKHSANSFQPIQPYRSMRNLFLLLFLSIGLSVQAQSSAKELLGAWESTFIDGQGRTSRLSMTIAEGYMSMVAYHPESGEFIATLGGSWRADWDNFSITYEYDSSDSTKVGGVNTMPYKVTGSMLIFNNDKFWTRVDDNTGGALAGAWQITGRKRDGKMQDLSSRINGPRKTMKILSGSRFQWIAFDTAKKKFIATGGGSYTTNEAGLYIEKIEFFSRDINRVGKQLSFDFKLFSKDWIHKGLSSKGDPVHEVWSLRK</sequence>
<keyword evidence="2" id="KW-1185">Reference proteome</keyword>
<evidence type="ECO:0000313" key="1">
    <source>
        <dbReference type="EMBL" id="SER02961.1"/>
    </source>
</evidence>
<reference evidence="2" key="1">
    <citation type="submission" date="2016-10" db="EMBL/GenBank/DDBJ databases">
        <authorList>
            <person name="Varghese N."/>
            <person name="Submissions S."/>
        </authorList>
    </citation>
    <scope>NUCLEOTIDE SEQUENCE [LARGE SCALE GENOMIC DNA]</scope>
    <source>
        <strain evidence="2">DSM 24740</strain>
    </source>
</reference>